<feature type="non-terminal residue" evidence="1">
    <location>
        <position position="1"/>
    </location>
</feature>
<accession>A0A382W5H3</accession>
<gene>
    <name evidence="1" type="ORF">METZ01_LOCUS406930</name>
</gene>
<dbReference type="Pfam" id="PF26099">
    <property type="entry name" value="DUF8034"/>
    <property type="match status" value="1"/>
</dbReference>
<sequence>MPYTLKRLLILATAILFLLPAFTIIRLAQQGWIRRSENLALTQGRSKRLVQLPVQVNRLIPNGVKSEFGEEQTMGTKNSRLQFRQTVGCILAAILVFVCSSLCWAANDRDIPHIDATVKFDHPPEWAVLQRQLIDQMNTSADVFIEKYLEDDGSFRYNCWGKLDDSYETFHNWPTFYTLGGDVRLLSLAKRQWEAITRHFTDNDTLDNEFHRCNDWFHLGEGSHLFYMLCL</sequence>
<evidence type="ECO:0000313" key="1">
    <source>
        <dbReference type="EMBL" id="SVD54076.1"/>
    </source>
</evidence>
<feature type="non-terminal residue" evidence="1">
    <location>
        <position position="231"/>
    </location>
</feature>
<reference evidence="1" key="1">
    <citation type="submission" date="2018-05" db="EMBL/GenBank/DDBJ databases">
        <authorList>
            <person name="Lanie J.A."/>
            <person name="Ng W.-L."/>
            <person name="Kazmierczak K.M."/>
            <person name="Andrzejewski T.M."/>
            <person name="Davidsen T.M."/>
            <person name="Wayne K.J."/>
            <person name="Tettelin H."/>
            <person name="Glass J.I."/>
            <person name="Rusch D."/>
            <person name="Podicherti R."/>
            <person name="Tsui H.-C.T."/>
            <person name="Winkler M.E."/>
        </authorList>
    </citation>
    <scope>NUCLEOTIDE SEQUENCE</scope>
</reference>
<organism evidence="1">
    <name type="scientific">marine metagenome</name>
    <dbReference type="NCBI Taxonomy" id="408172"/>
    <lineage>
        <taxon>unclassified sequences</taxon>
        <taxon>metagenomes</taxon>
        <taxon>ecological metagenomes</taxon>
    </lineage>
</organism>
<proteinExistence type="predicted"/>
<dbReference type="InterPro" id="IPR058347">
    <property type="entry name" value="DUF8034"/>
</dbReference>
<dbReference type="AlphaFoldDB" id="A0A382W5H3"/>
<name>A0A382W5H3_9ZZZZ</name>
<dbReference type="EMBL" id="UINC01157215">
    <property type="protein sequence ID" value="SVD54076.1"/>
    <property type="molecule type" value="Genomic_DNA"/>
</dbReference>
<protein>
    <submittedName>
        <fullName evidence="1">Uncharacterized protein</fullName>
    </submittedName>
</protein>